<dbReference type="AlphaFoldDB" id="A0A537KWW3"/>
<organism evidence="1 2">
    <name type="scientific">Candidatus Segetimicrobium genomatis</name>
    <dbReference type="NCBI Taxonomy" id="2569760"/>
    <lineage>
        <taxon>Bacteria</taxon>
        <taxon>Bacillati</taxon>
        <taxon>Candidatus Sysuimicrobiota</taxon>
        <taxon>Candidatus Sysuimicrobiia</taxon>
        <taxon>Candidatus Sysuimicrobiales</taxon>
        <taxon>Candidatus Segetimicrobiaceae</taxon>
        <taxon>Candidatus Segetimicrobium</taxon>
    </lineage>
</organism>
<protein>
    <recommendedName>
        <fullName evidence="3">2-isopropylmalate synthase LeuA allosteric (dimerisation) domain-containing protein</fullName>
    </recommendedName>
</protein>
<dbReference type="Proteomes" id="UP000319353">
    <property type="component" value="Unassembled WGS sequence"/>
</dbReference>
<evidence type="ECO:0000313" key="1">
    <source>
        <dbReference type="EMBL" id="TMJ00232.1"/>
    </source>
</evidence>
<proteinExistence type="predicted"/>
<reference evidence="1 2" key="1">
    <citation type="journal article" date="2019" name="Nat. Microbiol.">
        <title>Mediterranean grassland soil C-N compound turnover is dependent on rainfall and depth, and is mediated by genomically divergent microorganisms.</title>
        <authorList>
            <person name="Diamond S."/>
            <person name="Andeer P.F."/>
            <person name="Li Z."/>
            <person name="Crits-Christoph A."/>
            <person name="Burstein D."/>
            <person name="Anantharaman K."/>
            <person name="Lane K.R."/>
            <person name="Thomas B.C."/>
            <person name="Pan C."/>
            <person name="Northen T.R."/>
            <person name="Banfield J.F."/>
        </authorList>
    </citation>
    <scope>NUCLEOTIDE SEQUENCE [LARGE SCALE GENOMIC DNA]</scope>
    <source>
        <strain evidence="1">NP_4</strain>
    </source>
</reference>
<name>A0A537KWW3_9BACT</name>
<evidence type="ECO:0000313" key="2">
    <source>
        <dbReference type="Proteomes" id="UP000319353"/>
    </source>
</evidence>
<accession>A0A537KWW3</accession>
<sequence>MGMMARLRVAGVRVERTPGRVAVSVNLLHNDTMLSARVERPAGESAGVQVAAEAAVEAVRKAAAPGTAFTLQRASSHLVSAGPAVVAHIVVETPRGQEHLVGSALGRGGPLEDAAVAAVVDAVDRRLAWLLRR</sequence>
<comment type="caution">
    <text evidence="1">The sequence shown here is derived from an EMBL/GenBank/DDBJ whole genome shotgun (WGS) entry which is preliminary data.</text>
</comment>
<evidence type="ECO:0008006" key="3">
    <source>
        <dbReference type="Google" id="ProtNLM"/>
    </source>
</evidence>
<dbReference type="EMBL" id="VBAL01000120">
    <property type="protein sequence ID" value="TMJ00232.1"/>
    <property type="molecule type" value="Genomic_DNA"/>
</dbReference>
<gene>
    <name evidence="1" type="ORF">E6H01_10030</name>
</gene>